<evidence type="ECO:0008006" key="4">
    <source>
        <dbReference type="Google" id="ProtNLM"/>
    </source>
</evidence>
<dbReference type="EMBL" id="MHRX01000056">
    <property type="protein sequence ID" value="OHA32003.1"/>
    <property type="molecule type" value="Genomic_DNA"/>
</dbReference>
<dbReference type="PANTHER" id="PTHR37304">
    <property type="entry name" value="MEMBRANE PROTEIN-RELATED"/>
    <property type="match status" value="1"/>
</dbReference>
<reference evidence="2 3" key="1">
    <citation type="journal article" date="2016" name="Nat. Commun.">
        <title>Thousands of microbial genomes shed light on interconnected biogeochemical processes in an aquifer system.</title>
        <authorList>
            <person name="Anantharaman K."/>
            <person name="Brown C.T."/>
            <person name="Hug L.A."/>
            <person name="Sharon I."/>
            <person name="Castelle C.J."/>
            <person name="Probst A.J."/>
            <person name="Thomas B.C."/>
            <person name="Singh A."/>
            <person name="Wilkins M.J."/>
            <person name="Karaoz U."/>
            <person name="Brodie E.L."/>
            <person name="Williams K.H."/>
            <person name="Hubbard S.S."/>
            <person name="Banfield J.F."/>
        </authorList>
    </citation>
    <scope>NUCLEOTIDE SEQUENCE [LARGE SCALE GENOMIC DNA]</scope>
</reference>
<name>A0A1G2N7G7_9BACT</name>
<dbReference type="AlphaFoldDB" id="A0A1G2N7G7"/>
<evidence type="ECO:0000313" key="3">
    <source>
        <dbReference type="Proteomes" id="UP000176221"/>
    </source>
</evidence>
<keyword evidence="1" id="KW-1133">Transmembrane helix</keyword>
<dbReference type="Pfam" id="PF04070">
    <property type="entry name" value="DUF378"/>
    <property type="match status" value="1"/>
</dbReference>
<feature type="transmembrane region" description="Helical" evidence="1">
    <location>
        <begin position="7"/>
        <end position="27"/>
    </location>
</feature>
<organism evidence="2 3">
    <name type="scientific">Candidatus Taylorbacteria bacterium RIFCSPLOWO2_01_FULL_45_15b</name>
    <dbReference type="NCBI Taxonomy" id="1802319"/>
    <lineage>
        <taxon>Bacteria</taxon>
        <taxon>Candidatus Tayloriibacteriota</taxon>
    </lineage>
</organism>
<comment type="caution">
    <text evidence="2">The sequence shown here is derived from an EMBL/GenBank/DDBJ whole genome shotgun (WGS) entry which is preliminary data.</text>
</comment>
<dbReference type="Proteomes" id="UP000176221">
    <property type="component" value="Unassembled WGS sequence"/>
</dbReference>
<sequence length="81" mass="8739">MKKLHMVTWILLIIGGLNWLVLALFNWDIGQIFGGMDAGISKIIYILVGISAVVEIVTHKKSCKMCGSKMGADMPATGGTM</sequence>
<feature type="transmembrane region" description="Helical" evidence="1">
    <location>
        <begin position="39"/>
        <end position="58"/>
    </location>
</feature>
<evidence type="ECO:0000313" key="2">
    <source>
        <dbReference type="EMBL" id="OHA32003.1"/>
    </source>
</evidence>
<evidence type="ECO:0000256" key="1">
    <source>
        <dbReference type="SAM" id="Phobius"/>
    </source>
</evidence>
<accession>A0A1G2N7G7</accession>
<keyword evidence="1" id="KW-0812">Transmembrane</keyword>
<proteinExistence type="predicted"/>
<protein>
    <recommendedName>
        <fullName evidence="4">DUF378 domain-containing protein</fullName>
    </recommendedName>
</protein>
<gene>
    <name evidence="2" type="ORF">A2928_00205</name>
</gene>
<dbReference type="InterPro" id="IPR007211">
    <property type="entry name" value="DUF378"/>
</dbReference>
<keyword evidence="1" id="KW-0472">Membrane</keyword>
<dbReference type="PANTHER" id="PTHR37304:SF1">
    <property type="entry name" value="MEMBRANE PROTEIN"/>
    <property type="match status" value="1"/>
</dbReference>